<evidence type="ECO:0000259" key="1">
    <source>
        <dbReference type="Pfam" id="PF01526"/>
    </source>
</evidence>
<dbReference type="GO" id="GO:0004803">
    <property type="term" value="F:transposase activity"/>
    <property type="evidence" value="ECO:0007669"/>
    <property type="project" value="InterPro"/>
</dbReference>
<accession>A0A6J5EGA7</accession>
<proteinExistence type="predicted"/>
<feature type="domain" description="Tn3 transposase DDE" evidence="1">
    <location>
        <begin position="2"/>
        <end position="79"/>
    </location>
</feature>
<dbReference type="Pfam" id="PF01526">
    <property type="entry name" value="DDE_Tnp_Tn3"/>
    <property type="match status" value="1"/>
</dbReference>
<dbReference type="Proteomes" id="UP000494363">
    <property type="component" value="Unassembled WGS sequence"/>
</dbReference>
<dbReference type="GO" id="GO:0006313">
    <property type="term" value="P:DNA transposition"/>
    <property type="evidence" value="ECO:0007669"/>
    <property type="project" value="InterPro"/>
</dbReference>
<evidence type="ECO:0000313" key="3">
    <source>
        <dbReference type="Proteomes" id="UP000494363"/>
    </source>
</evidence>
<gene>
    <name evidence="2" type="ORF">LMG29542_04829</name>
</gene>
<dbReference type="EMBL" id="CADIKH010000024">
    <property type="protein sequence ID" value="CAB3764296.1"/>
    <property type="molecule type" value="Genomic_DNA"/>
</dbReference>
<reference evidence="2 3" key="1">
    <citation type="submission" date="2020-04" db="EMBL/GenBank/DDBJ databases">
        <authorList>
            <person name="De Canck E."/>
        </authorList>
    </citation>
    <scope>NUCLEOTIDE SEQUENCE [LARGE SCALE GENOMIC DNA]</scope>
    <source>
        <strain evidence="2 3">LMG 29542</strain>
    </source>
</reference>
<evidence type="ECO:0000313" key="2">
    <source>
        <dbReference type="EMBL" id="CAB3764296.1"/>
    </source>
</evidence>
<name>A0A6J5EGA7_9BURK</name>
<dbReference type="AlphaFoldDB" id="A0A6J5EGA7"/>
<organism evidence="2 3">
    <name type="scientific">Paraburkholderia humisilvae</name>
    <dbReference type="NCBI Taxonomy" id="627669"/>
    <lineage>
        <taxon>Bacteria</taxon>
        <taxon>Pseudomonadati</taxon>
        <taxon>Pseudomonadota</taxon>
        <taxon>Betaproteobacteria</taxon>
        <taxon>Burkholderiales</taxon>
        <taxon>Burkholderiaceae</taxon>
        <taxon>Paraburkholderia</taxon>
    </lineage>
</organism>
<keyword evidence="3" id="KW-1185">Reference proteome</keyword>
<dbReference type="InterPro" id="IPR002513">
    <property type="entry name" value="Tn3_Tnp_DDE_dom"/>
</dbReference>
<sequence>MHTATNKSAQFNEFAKWLMFSGDVIAENLRHEQRKVIKYNQLVANMVVLYNVQWMSRKLKELQAKRHPVDADVLDALAIPQGSH</sequence>
<protein>
    <recommendedName>
        <fullName evidence="1">Tn3 transposase DDE domain-containing protein</fullName>
    </recommendedName>
</protein>